<evidence type="ECO:0000313" key="5">
    <source>
        <dbReference type="Proteomes" id="UP000324748"/>
    </source>
</evidence>
<comment type="caution">
    <text evidence="3">The sequence shown here is derived from an EMBL/GenBank/DDBJ whole genome shotgun (WGS) entry which is preliminary data.</text>
</comment>
<organism evidence="3 6">
    <name type="scientific">Puccinia graminis f. sp. tritici</name>
    <dbReference type="NCBI Taxonomy" id="56615"/>
    <lineage>
        <taxon>Eukaryota</taxon>
        <taxon>Fungi</taxon>
        <taxon>Dikarya</taxon>
        <taxon>Basidiomycota</taxon>
        <taxon>Pucciniomycotina</taxon>
        <taxon>Pucciniomycetes</taxon>
        <taxon>Pucciniales</taxon>
        <taxon>Pucciniaceae</taxon>
        <taxon>Puccinia</taxon>
    </lineage>
</organism>
<accession>A0A5B0QGZ3</accession>
<reference evidence="5 6" key="1">
    <citation type="submission" date="2019-05" db="EMBL/GenBank/DDBJ databases">
        <title>Emergence of the Ug99 lineage of the wheat stem rust pathogen through somatic hybridization.</title>
        <authorList>
            <person name="Li F."/>
            <person name="Upadhyaya N.M."/>
            <person name="Sperschneider J."/>
            <person name="Matny O."/>
            <person name="Nguyen-Phuc H."/>
            <person name="Mago R."/>
            <person name="Raley C."/>
            <person name="Miller M.E."/>
            <person name="Silverstein K.A.T."/>
            <person name="Henningsen E."/>
            <person name="Hirsch C.D."/>
            <person name="Visser B."/>
            <person name="Pretorius Z.A."/>
            <person name="Steffenson B.J."/>
            <person name="Schwessinger B."/>
            <person name="Dodds P.N."/>
            <person name="Figueroa M."/>
        </authorList>
    </citation>
    <scope>NUCLEOTIDE SEQUENCE [LARGE SCALE GENOMIC DNA]</scope>
    <source>
        <strain evidence="1">21-0</strain>
        <strain evidence="3 6">Ug99</strain>
    </source>
</reference>
<gene>
    <name evidence="1" type="ORF">PGT21_023782</name>
    <name evidence="2" type="ORF">PGT21_025248</name>
    <name evidence="3" type="ORF">PGTUg99_016793</name>
    <name evidence="4" type="ORF">PGTUg99_021069</name>
</gene>
<evidence type="ECO:0000313" key="6">
    <source>
        <dbReference type="Proteomes" id="UP000325313"/>
    </source>
</evidence>
<dbReference type="EMBL" id="VSWC01000197">
    <property type="protein sequence ID" value="KAA1065072.1"/>
    <property type="molecule type" value="Genomic_DNA"/>
</dbReference>
<dbReference type="EMBL" id="VSWC01000106">
    <property type="protein sequence ID" value="KAA1085952.1"/>
    <property type="molecule type" value="Genomic_DNA"/>
</dbReference>
<evidence type="ECO:0000313" key="2">
    <source>
        <dbReference type="EMBL" id="KAA1085952.1"/>
    </source>
</evidence>
<dbReference type="AlphaFoldDB" id="A0A5B0QGZ3"/>
<keyword evidence="5" id="KW-1185">Reference proteome</keyword>
<evidence type="ECO:0000313" key="4">
    <source>
        <dbReference type="EMBL" id="KAA1113792.1"/>
    </source>
</evidence>
<name>A0A5B0QGZ3_PUCGR</name>
<dbReference type="Proteomes" id="UP000325313">
    <property type="component" value="Unassembled WGS sequence"/>
</dbReference>
<sequence length="77" mass="8327">MWNRATEAQDAGDSALAEMLFRATGSMRAQQPRANVKSHAEVPPETFAVPRFYGPTGVTYQAAQPSVMPAVGRYGPM</sequence>
<dbReference type="EMBL" id="VDEP01000277">
    <property type="protein sequence ID" value="KAA1112480.1"/>
    <property type="molecule type" value="Genomic_DNA"/>
</dbReference>
<evidence type="ECO:0000313" key="3">
    <source>
        <dbReference type="EMBL" id="KAA1112480.1"/>
    </source>
</evidence>
<evidence type="ECO:0000313" key="1">
    <source>
        <dbReference type="EMBL" id="KAA1065072.1"/>
    </source>
</evidence>
<proteinExistence type="predicted"/>
<dbReference type="EMBL" id="VDEP01000275">
    <property type="protein sequence ID" value="KAA1113792.1"/>
    <property type="molecule type" value="Genomic_DNA"/>
</dbReference>
<protein>
    <submittedName>
        <fullName evidence="3">Uncharacterized protein</fullName>
    </submittedName>
</protein>
<dbReference type="Proteomes" id="UP000324748">
    <property type="component" value="Unassembled WGS sequence"/>
</dbReference>